<organism evidence="3 4">
    <name type="scientific">Solanum pennellii</name>
    <name type="common">Tomato</name>
    <name type="synonym">Lycopersicon pennellii</name>
    <dbReference type="NCBI Taxonomy" id="28526"/>
    <lineage>
        <taxon>Eukaryota</taxon>
        <taxon>Viridiplantae</taxon>
        <taxon>Streptophyta</taxon>
        <taxon>Embryophyta</taxon>
        <taxon>Tracheophyta</taxon>
        <taxon>Spermatophyta</taxon>
        <taxon>Magnoliopsida</taxon>
        <taxon>eudicotyledons</taxon>
        <taxon>Gunneridae</taxon>
        <taxon>Pentapetalae</taxon>
        <taxon>asterids</taxon>
        <taxon>lamiids</taxon>
        <taxon>Solanales</taxon>
        <taxon>Solanaceae</taxon>
        <taxon>Solanoideae</taxon>
        <taxon>Solaneae</taxon>
        <taxon>Solanum</taxon>
        <taxon>Solanum subgen. Lycopersicon</taxon>
    </lineage>
</organism>
<dbReference type="RefSeq" id="XP_027768627.1">
    <property type="nucleotide sequence ID" value="XM_027912826.1"/>
</dbReference>
<reference evidence="4" key="2">
    <citation type="submission" date="2025-08" db="UniProtKB">
        <authorList>
            <consortium name="RefSeq"/>
        </authorList>
    </citation>
    <scope>IDENTIFICATION</scope>
</reference>
<evidence type="ECO:0000313" key="3">
    <source>
        <dbReference type="Proteomes" id="UP000694930"/>
    </source>
</evidence>
<sequence length="171" mass="18844">MAKLRSTTAVVYEVGDSWGWTFNYNYEQWAASKHFQFGDVLIFNYDPKLHNVMQVNINDYNSCTASNPIATFNSGSDSISLDTPDGDYFFISGIPGDCASGLKLHIKVSQTATTTPPPPTTMNTPATPPPPPTLNDHYPYIFPASSRNHSSASNTAYSFNMLFALFLLPMV</sequence>
<dbReference type="SUPFAM" id="SSF49503">
    <property type="entry name" value="Cupredoxins"/>
    <property type="match status" value="1"/>
</dbReference>
<keyword evidence="3" id="KW-1185">Reference proteome</keyword>
<proteinExistence type="predicted"/>
<evidence type="ECO:0000259" key="2">
    <source>
        <dbReference type="PROSITE" id="PS51485"/>
    </source>
</evidence>
<evidence type="ECO:0000256" key="1">
    <source>
        <dbReference type="SAM" id="MobiDB-lite"/>
    </source>
</evidence>
<dbReference type="PANTHER" id="PTHR33021:SF179">
    <property type="entry name" value="OS09G0541100 PROTEIN"/>
    <property type="match status" value="1"/>
</dbReference>
<dbReference type="InterPro" id="IPR003245">
    <property type="entry name" value="Phytocyanin_dom"/>
</dbReference>
<feature type="domain" description="Phytocyanin" evidence="2">
    <location>
        <begin position="10"/>
        <end position="110"/>
    </location>
</feature>
<evidence type="ECO:0000313" key="4">
    <source>
        <dbReference type="RefSeq" id="XP_027768627.1"/>
    </source>
</evidence>
<dbReference type="PANTHER" id="PTHR33021">
    <property type="entry name" value="BLUE COPPER PROTEIN"/>
    <property type="match status" value="1"/>
</dbReference>
<feature type="compositionally biased region" description="Pro residues" evidence="1">
    <location>
        <begin position="115"/>
        <end position="130"/>
    </location>
</feature>
<dbReference type="GeneID" id="107017688"/>
<dbReference type="CDD" id="cd04216">
    <property type="entry name" value="Phytocyanin"/>
    <property type="match status" value="1"/>
</dbReference>
<dbReference type="InterPro" id="IPR039391">
    <property type="entry name" value="Phytocyanin-like"/>
</dbReference>
<feature type="region of interest" description="Disordered" evidence="1">
    <location>
        <begin position="111"/>
        <end position="130"/>
    </location>
</feature>
<dbReference type="Pfam" id="PF02298">
    <property type="entry name" value="Cu_bind_like"/>
    <property type="match status" value="1"/>
</dbReference>
<name>A0ABM1UYQ9_SOLPN</name>
<gene>
    <name evidence="4" type="primary">LOC107017688</name>
</gene>
<dbReference type="Gene3D" id="2.60.40.420">
    <property type="entry name" value="Cupredoxins - blue copper proteins"/>
    <property type="match status" value="1"/>
</dbReference>
<dbReference type="PROSITE" id="PS51485">
    <property type="entry name" value="PHYTOCYANIN"/>
    <property type="match status" value="1"/>
</dbReference>
<accession>A0ABM1UYQ9</accession>
<dbReference type="InterPro" id="IPR008972">
    <property type="entry name" value="Cupredoxin"/>
</dbReference>
<dbReference type="Proteomes" id="UP000694930">
    <property type="component" value="Chromosome 1"/>
</dbReference>
<protein>
    <submittedName>
        <fullName evidence="4">Mavicyanin-like</fullName>
    </submittedName>
</protein>
<reference evidence="3" key="1">
    <citation type="journal article" date="2014" name="Nat. Genet.">
        <title>The genome of the stress-tolerant wild tomato species Solanum pennellii.</title>
        <authorList>
            <person name="Bolger A."/>
            <person name="Scossa F."/>
            <person name="Bolger M.E."/>
            <person name="Lanz C."/>
            <person name="Maumus F."/>
            <person name="Tohge T."/>
            <person name="Quesneville H."/>
            <person name="Alseekh S."/>
            <person name="Sorensen I."/>
            <person name="Lichtenstein G."/>
            <person name="Fich E.A."/>
            <person name="Conte M."/>
            <person name="Keller H."/>
            <person name="Schneeberger K."/>
            <person name="Schwacke R."/>
            <person name="Ofner I."/>
            <person name="Vrebalov J."/>
            <person name="Xu Y."/>
            <person name="Osorio S."/>
            <person name="Aflitos S.A."/>
            <person name="Schijlen E."/>
            <person name="Jimenez-Gomez J.M."/>
            <person name="Ryngajllo M."/>
            <person name="Kimura S."/>
            <person name="Kumar R."/>
            <person name="Koenig D."/>
            <person name="Headland L.R."/>
            <person name="Maloof J.N."/>
            <person name="Sinha N."/>
            <person name="van Ham R.C."/>
            <person name="Lankhorst R.K."/>
            <person name="Mao L."/>
            <person name="Vogel A."/>
            <person name="Arsova B."/>
            <person name="Panstruga R."/>
            <person name="Fei Z."/>
            <person name="Rose J.K."/>
            <person name="Zamir D."/>
            <person name="Carrari F."/>
            <person name="Giovannoni J.J."/>
            <person name="Weigel D."/>
            <person name="Usadel B."/>
            <person name="Fernie A.R."/>
        </authorList>
    </citation>
    <scope>NUCLEOTIDE SEQUENCE [LARGE SCALE GENOMIC DNA]</scope>
    <source>
        <strain evidence="3">cv. LA0716</strain>
    </source>
</reference>